<gene>
    <name evidence="1" type="ORF">Ate02nite_69850</name>
</gene>
<evidence type="ECO:0000313" key="2">
    <source>
        <dbReference type="Proteomes" id="UP000623608"/>
    </source>
</evidence>
<dbReference type="EMBL" id="BOMY01000044">
    <property type="protein sequence ID" value="GIF24255.1"/>
    <property type="molecule type" value="Genomic_DNA"/>
</dbReference>
<comment type="caution">
    <text evidence="1">The sequence shown here is derived from an EMBL/GenBank/DDBJ whole genome shotgun (WGS) entry which is preliminary data.</text>
</comment>
<evidence type="ECO:0000313" key="1">
    <source>
        <dbReference type="EMBL" id="GIF24255.1"/>
    </source>
</evidence>
<keyword evidence="2" id="KW-1185">Reference proteome</keyword>
<dbReference type="InterPro" id="IPR016195">
    <property type="entry name" value="Pol/histidinol_Pase-like"/>
</dbReference>
<proteinExistence type="predicted"/>
<accession>A0A919NU19</accession>
<sequence length="241" mass="25523">MGAERETVIEALDLTVDAHAHTGFAAGRDSVGVVVSAADRAGLTALTFADQVGPDTTWLPAYADAVRRAQLRTEMTLRVAAEVEVVQPDGWLAWPADLGPLEAVSVAVSRLPLASGLLAPRDVRVMLSSGELTAEQVAEALILATVRGLERASRYAPTQLARPLSLLAQVGMDDAAITADMVEALAAACRESGTIVEVSEAWRCPSARVVALLRAARVTLVPASDARYAAEVGQWQYLRRV</sequence>
<protein>
    <recommendedName>
        <fullName evidence="3">Hydrolase</fullName>
    </recommendedName>
</protein>
<organism evidence="1 2">
    <name type="scientific">Paractinoplanes tereljensis</name>
    <dbReference type="NCBI Taxonomy" id="571912"/>
    <lineage>
        <taxon>Bacteria</taxon>
        <taxon>Bacillati</taxon>
        <taxon>Actinomycetota</taxon>
        <taxon>Actinomycetes</taxon>
        <taxon>Micromonosporales</taxon>
        <taxon>Micromonosporaceae</taxon>
        <taxon>Paractinoplanes</taxon>
    </lineage>
</organism>
<evidence type="ECO:0008006" key="3">
    <source>
        <dbReference type="Google" id="ProtNLM"/>
    </source>
</evidence>
<reference evidence="1" key="1">
    <citation type="submission" date="2021-01" db="EMBL/GenBank/DDBJ databases">
        <title>Whole genome shotgun sequence of Actinoplanes tereljensis NBRC 105297.</title>
        <authorList>
            <person name="Komaki H."/>
            <person name="Tamura T."/>
        </authorList>
    </citation>
    <scope>NUCLEOTIDE SEQUENCE</scope>
    <source>
        <strain evidence="1">NBRC 105297</strain>
    </source>
</reference>
<dbReference type="Gene3D" id="3.20.20.140">
    <property type="entry name" value="Metal-dependent hydrolases"/>
    <property type="match status" value="1"/>
</dbReference>
<dbReference type="AlphaFoldDB" id="A0A919NU19"/>
<dbReference type="Proteomes" id="UP000623608">
    <property type="component" value="Unassembled WGS sequence"/>
</dbReference>
<dbReference type="SUPFAM" id="SSF89550">
    <property type="entry name" value="PHP domain-like"/>
    <property type="match status" value="1"/>
</dbReference>
<dbReference type="RefSeq" id="WP_203812129.1">
    <property type="nucleotide sequence ID" value="NZ_BOMY01000044.1"/>
</dbReference>
<name>A0A919NU19_9ACTN</name>